<organism evidence="1 2">
    <name type="scientific">Desulfoglaeba alkanexedens ALDC</name>
    <dbReference type="NCBI Taxonomy" id="980445"/>
    <lineage>
        <taxon>Bacteria</taxon>
        <taxon>Pseudomonadati</taxon>
        <taxon>Thermodesulfobacteriota</taxon>
        <taxon>Syntrophobacteria</taxon>
        <taxon>Syntrophobacterales</taxon>
        <taxon>Syntrophobacteraceae</taxon>
        <taxon>Desulfoglaeba</taxon>
    </lineage>
</organism>
<reference evidence="1 2" key="1">
    <citation type="submission" date="2019-05" db="EMBL/GenBank/DDBJ databases">
        <title>The Complete Genome Sequence of the n-alkane-degrading Desulfoglaeba alkanexedens ALDC reveals multiple alkylsuccinate synthase gene clusters.</title>
        <authorList>
            <person name="Callaghan A.V."/>
            <person name="Davidova I.A."/>
            <person name="Duncan K.E."/>
            <person name="Morris B."/>
            <person name="McInerney M.J."/>
        </authorList>
    </citation>
    <scope>NUCLEOTIDE SEQUENCE [LARGE SCALE GENOMIC DNA]</scope>
    <source>
        <strain evidence="1 2">ALDC</strain>
    </source>
</reference>
<proteinExistence type="predicted"/>
<dbReference type="AlphaFoldDB" id="A0A4P8L4V1"/>
<evidence type="ECO:0000313" key="2">
    <source>
        <dbReference type="Proteomes" id="UP000298602"/>
    </source>
</evidence>
<name>A0A4P8L4V1_9BACT</name>
<evidence type="ECO:0000313" key="1">
    <source>
        <dbReference type="EMBL" id="QCQ21802.1"/>
    </source>
</evidence>
<dbReference type="KEGG" id="dax:FDQ92_06165"/>
<sequence length="141" mass="16544">MAREYRPNIKEMSVISKLDQAKEAQKTRALQLLREHLDELTNRIAIKLVEKRLVETTSKDELEAQINRCLETLLNADEFEIQFAVANVRDVVPRPHFVSLYLTAFILEKLIDHRCIVDIYGTDQEIYACVNDQVYRWIPLQ</sequence>
<gene>
    <name evidence="1" type="ORF">FDQ92_06165</name>
</gene>
<accession>A0A4P8L4V1</accession>
<dbReference type="Proteomes" id="UP000298602">
    <property type="component" value="Chromosome"/>
</dbReference>
<dbReference type="OrthoDB" id="5509144at2"/>
<reference evidence="1 2" key="2">
    <citation type="submission" date="2019-05" db="EMBL/GenBank/DDBJ databases">
        <authorList>
            <person name="Suflita J.M."/>
            <person name="Marks C.R."/>
        </authorList>
    </citation>
    <scope>NUCLEOTIDE SEQUENCE [LARGE SCALE GENOMIC DNA]</scope>
    <source>
        <strain evidence="1 2">ALDC</strain>
    </source>
</reference>
<keyword evidence="2" id="KW-1185">Reference proteome</keyword>
<dbReference type="EMBL" id="CP040098">
    <property type="protein sequence ID" value="QCQ21802.1"/>
    <property type="molecule type" value="Genomic_DNA"/>
</dbReference>
<dbReference type="RefSeq" id="WP_137423771.1">
    <property type="nucleotide sequence ID" value="NZ_CP040098.1"/>
</dbReference>
<protein>
    <submittedName>
        <fullName evidence="1">Uncharacterized protein</fullName>
    </submittedName>
</protein>